<dbReference type="AlphaFoldDB" id="A0A078ICL2"/>
<name>A0A078ICL2_BRANA</name>
<dbReference type="Proteomes" id="UP001295469">
    <property type="component" value="Chromosome C07"/>
</dbReference>
<dbReference type="Proteomes" id="UP000028999">
    <property type="component" value="Unassembled WGS sequence"/>
</dbReference>
<evidence type="ECO:0000313" key="3">
    <source>
        <dbReference type="Proteomes" id="UP000028999"/>
    </source>
</evidence>
<dbReference type="Gramene" id="CDY48625">
    <property type="protein sequence ID" value="CDY48625"/>
    <property type="gene ID" value="GSBRNA2T00091392001"/>
</dbReference>
<dbReference type="EMBL" id="HG994371">
    <property type="protein sequence ID" value="CAF1991353.1"/>
    <property type="molecule type" value="Genomic_DNA"/>
</dbReference>
<keyword evidence="3" id="KW-1185">Reference proteome</keyword>
<proteinExistence type="predicted"/>
<reference evidence="1" key="3">
    <citation type="submission" date="2021-01" db="EMBL/GenBank/DDBJ databases">
        <authorList>
            <consortium name="Genoscope - CEA"/>
            <person name="William W."/>
        </authorList>
    </citation>
    <scope>NUCLEOTIDE SEQUENCE</scope>
</reference>
<dbReference type="EMBL" id="LK032782">
    <property type="protein sequence ID" value="CDY48625.1"/>
    <property type="molecule type" value="Genomic_DNA"/>
</dbReference>
<dbReference type="PANTHER" id="PTHR34554">
    <property type="entry name" value="RGS1-HXK1-INTERACTING PROTEIN 1"/>
    <property type="match status" value="1"/>
</dbReference>
<dbReference type="STRING" id="3708.A0A078ICL2"/>
<reference evidence="2 3" key="1">
    <citation type="journal article" date="2014" name="Science">
        <title>Plant genetics. Early allopolyploid evolution in the post-Neolithic Brassica napus oilseed genome.</title>
        <authorList>
            <person name="Chalhoub B."/>
            <person name="Denoeud F."/>
            <person name="Liu S."/>
            <person name="Parkin I.A."/>
            <person name="Tang H."/>
            <person name="Wang X."/>
            <person name="Chiquet J."/>
            <person name="Belcram H."/>
            <person name="Tong C."/>
            <person name="Samans B."/>
            <person name="Correa M."/>
            <person name="Da Silva C."/>
            <person name="Just J."/>
            <person name="Falentin C."/>
            <person name="Koh C.S."/>
            <person name="Le Clainche I."/>
            <person name="Bernard M."/>
            <person name="Bento P."/>
            <person name="Noel B."/>
            <person name="Labadie K."/>
            <person name="Alberti A."/>
            <person name="Charles M."/>
            <person name="Arnaud D."/>
            <person name="Guo H."/>
            <person name="Daviaud C."/>
            <person name="Alamery S."/>
            <person name="Jabbari K."/>
            <person name="Zhao M."/>
            <person name="Edger P.P."/>
            <person name="Chelaifa H."/>
            <person name="Tack D."/>
            <person name="Lassalle G."/>
            <person name="Mestiri I."/>
            <person name="Schnel N."/>
            <person name="Le Paslier M.C."/>
            <person name="Fan G."/>
            <person name="Renault V."/>
            <person name="Bayer P.E."/>
            <person name="Golicz A.A."/>
            <person name="Manoli S."/>
            <person name="Lee T.H."/>
            <person name="Thi V.H."/>
            <person name="Chalabi S."/>
            <person name="Hu Q."/>
            <person name="Fan C."/>
            <person name="Tollenaere R."/>
            <person name="Lu Y."/>
            <person name="Battail C."/>
            <person name="Shen J."/>
            <person name="Sidebottom C.H."/>
            <person name="Wang X."/>
            <person name="Canaguier A."/>
            <person name="Chauveau A."/>
            <person name="Berard A."/>
            <person name="Deniot G."/>
            <person name="Guan M."/>
            <person name="Liu Z."/>
            <person name="Sun F."/>
            <person name="Lim Y.P."/>
            <person name="Lyons E."/>
            <person name="Town C.D."/>
            <person name="Bancroft I."/>
            <person name="Wang X."/>
            <person name="Meng J."/>
            <person name="Ma J."/>
            <person name="Pires J.C."/>
            <person name="King G.J."/>
            <person name="Brunel D."/>
            <person name="Delourme R."/>
            <person name="Renard M."/>
            <person name="Aury J.M."/>
            <person name="Adams K.L."/>
            <person name="Batley J."/>
            <person name="Snowdon R.J."/>
            <person name="Tost J."/>
            <person name="Edwards D."/>
            <person name="Zhou Y."/>
            <person name="Hua W."/>
            <person name="Sharpe A.G."/>
            <person name="Paterson A.H."/>
            <person name="Guan C."/>
            <person name="Wincker P."/>
        </authorList>
    </citation>
    <scope>NUCLEOTIDE SEQUENCE [LARGE SCALE GENOMIC DNA]</scope>
    <source>
        <strain evidence="3">cv. Darmor-bzh</strain>
    </source>
</reference>
<dbReference type="OMA" id="GIRCTYF"/>
<dbReference type="InterPro" id="IPR053284">
    <property type="entry name" value="RGS1-HXK1_interactor"/>
</dbReference>
<evidence type="ECO:0000313" key="2">
    <source>
        <dbReference type="EMBL" id="CDY48625.1"/>
    </source>
</evidence>
<protein>
    <submittedName>
        <fullName evidence="1">(rape) hypothetical protein</fullName>
    </submittedName>
    <submittedName>
        <fullName evidence="2">BnaC09g20600D protein</fullName>
    </submittedName>
</protein>
<evidence type="ECO:0000313" key="1">
    <source>
        <dbReference type="EMBL" id="CAF1991353.1"/>
    </source>
</evidence>
<gene>
    <name evidence="2" type="primary">BnaC09g20600D</name>
    <name evidence="1" type="ORF">DARMORV10_C07P28280.1</name>
    <name evidence="2" type="ORF">GSBRNA2T00091392001</name>
</gene>
<dbReference type="PANTHER" id="PTHR34554:SF2">
    <property type="entry name" value="RGS1-HXK1-INTERACTING PROTEIN 1"/>
    <property type="match status" value="1"/>
</dbReference>
<dbReference type="PaxDb" id="3708-A0A078ICL2"/>
<reference evidence="2" key="2">
    <citation type="submission" date="2014-06" db="EMBL/GenBank/DDBJ databases">
        <authorList>
            <person name="Genoscope - CEA"/>
        </authorList>
    </citation>
    <scope>NUCLEOTIDE SEQUENCE</scope>
</reference>
<organism evidence="2 3">
    <name type="scientific">Brassica napus</name>
    <name type="common">Rape</name>
    <dbReference type="NCBI Taxonomy" id="3708"/>
    <lineage>
        <taxon>Eukaryota</taxon>
        <taxon>Viridiplantae</taxon>
        <taxon>Streptophyta</taxon>
        <taxon>Embryophyta</taxon>
        <taxon>Tracheophyta</taxon>
        <taxon>Spermatophyta</taxon>
        <taxon>Magnoliopsida</taxon>
        <taxon>eudicotyledons</taxon>
        <taxon>Gunneridae</taxon>
        <taxon>Pentapetalae</taxon>
        <taxon>rosids</taxon>
        <taxon>malvids</taxon>
        <taxon>Brassicales</taxon>
        <taxon>Brassicaceae</taxon>
        <taxon>Brassiceae</taxon>
        <taxon>Brassica</taxon>
    </lineage>
</organism>
<accession>A0A078ICL2</accession>
<sequence>MKETEATGEAVGGAEKWVDDLQRTVKKSTDSIRRSARSLRENSTSQFRSIQDFIPHALNQYKTYETVFFSKVTEVLRNAKEHPAAAAGIGLTAGLVLLRGCKGSL</sequence>